<name>A0A2C9CSQ0_9RHOB</name>
<dbReference type="OrthoDB" id="9985414at2"/>
<sequence>MSIIQLVIRAAVTVLSGNNMGVLNEISDATGVSVFHLAGMNRSEILQTIRDAGISFSDIPPHIVSALGLVRAG</sequence>
<keyword evidence="2" id="KW-1185">Reference proteome</keyword>
<proteinExistence type="predicted"/>
<protein>
    <submittedName>
        <fullName evidence="1">Uncharacterized protein</fullName>
    </submittedName>
</protein>
<evidence type="ECO:0000313" key="1">
    <source>
        <dbReference type="EMBL" id="SOH94243.1"/>
    </source>
</evidence>
<reference evidence="2" key="1">
    <citation type="submission" date="2017-09" db="EMBL/GenBank/DDBJ databases">
        <authorList>
            <person name="Varghese N."/>
            <person name="Submissions S."/>
        </authorList>
    </citation>
    <scope>NUCLEOTIDE SEQUENCE [LARGE SCALE GENOMIC DNA]</scope>
    <source>
        <strain evidence="2">C7</strain>
    </source>
</reference>
<organism evidence="1 2">
    <name type="scientific">Pontivivens marinum</name>
    <dbReference type="NCBI Taxonomy" id="1690039"/>
    <lineage>
        <taxon>Bacteria</taxon>
        <taxon>Pseudomonadati</taxon>
        <taxon>Pseudomonadota</taxon>
        <taxon>Alphaproteobacteria</taxon>
        <taxon>Rhodobacterales</taxon>
        <taxon>Paracoccaceae</taxon>
        <taxon>Pontivivens</taxon>
    </lineage>
</organism>
<dbReference type="Proteomes" id="UP000220034">
    <property type="component" value="Unassembled WGS sequence"/>
</dbReference>
<dbReference type="AlphaFoldDB" id="A0A2C9CSQ0"/>
<accession>A0A2C9CSQ0</accession>
<dbReference type="EMBL" id="OCTN01000003">
    <property type="protein sequence ID" value="SOH94243.1"/>
    <property type="molecule type" value="Genomic_DNA"/>
</dbReference>
<gene>
    <name evidence="1" type="ORF">SAMN06273572_103274</name>
</gene>
<dbReference type="RefSeq" id="WP_145996737.1">
    <property type="nucleotide sequence ID" value="NZ_OCTN01000003.1"/>
</dbReference>
<evidence type="ECO:0000313" key="2">
    <source>
        <dbReference type="Proteomes" id="UP000220034"/>
    </source>
</evidence>